<dbReference type="PANTHER" id="PTHR38454">
    <property type="entry name" value="INTEGRAL MEMBRANE PROTEIN-RELATED"/>
    <property type="match status" value="1"/>
</dbReference>
<feature type="transmembrane region" description="Helical" evidence="1">
    <location>
        <begin position="9"/>
        <end position="27"/>
    </location>
</feature>
<protein>
    <submittedName>
        <fullName evidence="2">YfhO family protein</fullName>
    </submittedName>
</protein>
<evidence type="ECO:0000313" key="3">
    <source>
        <dbReference type="Proteomes" id="UP001165488"/>
    </source>
</evidence>
<keyword evidence="1" id="KW-1133">Transmembrane helix</keyword>
<dbReference type="InterPro" id="IPR018580">
    <property type="entry name" value="Uncharacterised_YfhO"/>
</dbReference>
<feature type="transmembrane region" description="Helical" evidence="1">
    <location>
        <begin position="516"/>
        <end position="533"/>
    </location>
</feature>
<feature type="transmembrane region" description="Helical" evidence="1">
    <location>
        <begin position="125"/>
        <end position="143"/>
    </location>
</feature>
<feature type="transmembrane region" description="Helical" evidence="1">
    <location>
        <begin position="195"/>
        <end position="214"/>
    </location>
</feature>
<organism evidence="2 3">
    <name type="scientific">Belliella calami</name>
    <dbReference type="NCBI Taxonomy" id="2923436"/>
    <lineage>
        <taxon>Bacteria</taxon>
        <taxon>Pseudomonadati</taxon>
        <taxon>Bacteroidota</taxon>
        <taxon>Cytophagia</taxon>
        <taxon>Cytophagales</taxon>
        <taxon>Cyclobacteriaceae</taxon>
        <taxon>Belliella</taxon>
    </lineage>
</organism>
<feature type="transmembrane region" description="Helical" evidence="1">
    <location>
        <begin position="101"/>
        <end position="118"/>
    </location>
</feature>
<keyword evidence="3" id="KW-1185">Reference proteome</keyword>
<dbReference type="Proteomes" id="UP001165488">
    <property type="component" value="Unassembled WGS sequence"/>
</dbReference>
<dbReference type="EMBL" id="JAKZGS010000001">
    <property type="protein sequence ID" value="MCH7396414.1"/>
    <property type="molecule type" value="Genomic_DNA"/>
</dbReference>
<keyword evidence="1" id="KW-0812">Transmembrane</keyword>
<keyword evidence="1" id="KW-0472">Membrane</keyword>
<dbReference type="PANTHER" id="PTHR38454:SF1">
    <property type="entry name" value="INTEGRAL MEMBRANE PROTEIN"/>
    <property type="match status" value="1"/>
</dbReference>
<feature type="transmembrane region" description="Helical" evidence="1">
    <location>
        <begin position="149"/>
        <end position="168"/>
    </location>
</feature>
<dbReference type="RefSeq" id="WP_241272936.1">
    <property type="nucleotide sequence ID" value="NZ_JAKZGS010000001.1"/>
</dbReference>
<feature type="transmembrane region" description="Helical" evidence="1">
    <location>
        <begin position="491"/>
        <end position="509"/>
    </location>
</feature>
<feature type="transmembrane region" description="Helical" evidence="1">
    <location>
        <begin position="405"/>
        <end position="428"/>
    </location>
</feature>
<feature type="transmembrane region" description="Helical" evidence="1">
    <location>
        <begin position="226"/>
        <end position="245"/>
    </location>
</feature>
<name>A0ABS9UJ75_9BACT</name>
<feature type="transmembrane region" description="Helical" evidence="1">
    <location>
        <begin position="344"/>
        <end position="361"/>
    </location>
</feature>
<feature type="transmembrane region" description="Helical" evidence="1">
    <location>
        <begin position="785"/>
        <end position="802"/>
    </location>
</feature>
<gene>
    <name evidence="2" type="ORF">MM236_00375</name>
</gene>
<evidence type="ECO:0000313" key="2">
    <source>
        <dbReference type="EMBL" id="MCH7396414.1"/>
    </source>
</evidence>
<feature type="transmembrane region" description="Helical" evidence="1">
    <location>
        <begin position="440"/>
        <end position="463"/>
    </location>
</feature>
<comment type="caution">
    <text evidence="2">The sequence shown here is derived from an EMBL/GenBank/DDBJ whole genome shotgun (WGS) entry which is preliminary data.</text>
</comment>
<evidence type="ECO:0000256" key="1">
    <source>
        <dbReference type="SAM" id="Phobius"/>
    </source>
</evidence>
<reference evidence="2" key="1">
    <citation type="submission" date="2022-03" db="EMBL/GenBank/DDBJ databases">
        <title>De novo assembled genomes of Belliella spp. (Cyclobacteriaceae) strains.</title>
        <authorList>
            <person name="Szabo A."/>
            <person name="Korponai K."/>
            <person name="Felfoldi T."/>
        </authorList>
    </citation>
    <scope>NUCLEOTIDE SEQUENCE</scope>
    <source>
        <strain evidence="2">DSM 107340</strain>
    </source>
</reference>
<accession>A0ABS9UJ75</accession>
<proteinExistence type="predicted"/>
<feature type="transmembrane region" description="Helical" evidence="1">
    <location>
        <begin position="368"/>
        <end position="385"/>
    </location>
</feature>
<sequence length="807" mass="89302">MQINLKKDVLPHVISVAVFYLIVLFYFSPAVFDGKIIFQNDILQWEGGAKEILDHRTEKGEEALWSNSMFGGMPAYLVSFEIAGDITNYITKVLTLGLPHPINSIFFGMVAMYILLLSFKVRPEFSLIGAIAFAFNTFHIISIDAGHNAKIWAICLIPLILAGIHMAFNQKKLLGLALFTLGLMLQLKFNHLQITYYTVIIVFIYLIAVIYEYYKEKMIPEFGKVALILVLGTLIAVGGNVSRFLSVYEYGKYSTRGAPNLETGTNSQAGLDKDYAFNWSQGKTETLTLLVPFIYGGGSAESLPENSNIEAALRANGVDNAQIRGFVNGAPTYWGDQPGTGGPIYGGAIMIFLFVLGIIYAQKSYRNAFIAITILSFLLAWGKNLEWFNYAVFDYLPGYNKFRAVSMALSIALFSIPVLGALGLEGLFAEKFDKKTIKSLVIALGSTAGFALLLAILAGTFGFRGAVDTNLPDWLVSAVQDDRKAFLRSSAFKSFFFIILSGGLILAALKNKISAQIAGLGVAVLLTFDLWIINKRYLNDESFEYNPSEQFFTATPADKMILQDQGYFRVLNLGNPFNDARTSYFFNSVGGYHGAKMRRYQELIENVISPEMSSFIQKAQAGDFDFESLNALNMLNTKYIMAGQTENAVFENPLANGPAWFPGNIIGTNSNDEEIKLVAEINTLQEATVNMLEFGEVQAGAGTVILDHQSPNELKYEVNAEVGGLVVFSEIYYPVGWKATINGHDAEIIRTNYLLRGIVVPAGKSTVEMKFEPASYYKTKGINVISQYLWLGLFLVSLVITFKEKKS</sequence>